<evidence type="ECO:0000256" key="1">
    <source>
        <dbReference type="SAM" id="Phobius"/>
    </source>
</evidence>
<gene>
    <name evidence="2" type="ORF">A5886_002893</name>
</gene>
<keyword evidence="3" id="KW-1185">Reference proteome</keyword>
<name>A0A242AA21_9ENTE</name>
<keyword evidence="1" id="KW-0472">Membrane</keyword>
<dbReference type="AlphaFoldDB" id="A0A242AA21"/>
<proteinExistence type="predicted"/>
<organism evidence="2 3">
    <name type="scientific">Candidatus Enterococcus testudinis</name>
    <dbReference type="NCBI Taxonomy" id="1834191"/>
    <lineage>
        <taxon>Bacteria</taxon>
        <taxon>Bacillati</taxon>
        <taxon>Bacillota</taxon>
        <taxon>Bacilli</taxon>
        <taxon>Lactobacillales</taxon>
        <taxon>Enterococcaceae</taxon>
        <taxon>Enterococcus</taxon>
    </lineage>
</organism>
<dbReference type="EMBL" id="NGKU01000001">
    <property type="protein sequence ID" value="OTN77792.1"/>
    <property type="molecule type" value="Genomic_DNA"/>
</dbReference>
<feature type="transmembrane region" description="Helical" evidence="1">
    <location>
        <begin position="6"/>
        <end position="26"/>
    </location>
</feature>
<comment type="caution">
    <text evidence="2">The sequence shown here is derived from an EMBL/GenBank/DDBJ whole genome shotgun (WGS) entry which is preliminary data.</text>
</comment>
<evidence type="ECO:0000313" key="3">
    <source>
        <dbReference type="Proteomes" id="UP000195043"/>
    </source>
</evidence>
<dbReference type="Proteomes" id="UP000195043">
    <property type="component" value="Unassembled WGS sequence"/>
</dbReference>
<dbReference type="OrthoDB" id="9835256at2"/>
<accession>A0A242AA21</accession>
<evidence type="ECO:0000313" key="2">
    <source>
        <dbReference type="EMBL" id="OTN77792.1"/>
    </source>
</evidence>
<sequence>MKKWLGWLAGVLAVGLVICGGIWWFFPDVMGNKSTLSEYVEATDDTHTTFLVKEEAGVFQVTLRNPDEENKQLLSNEEQINDYTEDWLVTFGIEGTKEQDIKIQTAKDGNLSTGNTYVSDLTYAAYIPYATPQGNEVGLFVATDDRTVIEAIEKEPQTADTYKETAEIRYVGIETEATE</sequence>
<protein>
    <submittedName>
        <fullName evidence="2">Uncharacterized protein</fullName>
    </submittedName>
</protein>
<keyword evidence="1" id="KW-1133">Transmembrane helix</keyword>
<keyword evidence="1" id="KW-0812">Transmembrane</keyword>
<reference evidence="2 3" key="1">
    <citation type="submission" date="2017-05" db="EMBL/GenBank/DDBJ databases">
        <title>The Genome Sequence of Enterococcus sp. 8G7_MSG3316.</title>
        <authorList>
            <consortium name="The Broad Institute Genomics Platform"/>
            <consortium name="The Broad Institute Genomic Center for Infectious Diseases"/>
            <person name="Earl A."/>
            <person name="Manson A."/>
            <person name="Schwartman J."/>
            <person name="Gilmore M."/>
            <person name="Abouelleil A."/>
            <person name="Cao P."/>
            <person name="Chapman S."/>
            <person name="Cusick C."/>
            <person name="Shea T."/>
            <person name="Young S."/>
            <person name="Neafsey D."/>
            <person name="Nusbaum C."/>
            <person name="Birren B."/>
        </authorList>
    </citation>
    <scope>NUCLEOTIDE SEQUENCE [LARGE SCALE GENOMIC DNA]</scope>
    <source>
        <strain evidence="2 3">8G7_MSG3316</strain>
    </source>
</reference>
<dbReference type="RefSeq" id="WP_086275781.1">
    <property type="nucleotide sequence ID" value="NZ_NGKU01000001.1"/>
</dbReference>